<feature type="chain" id="PRO_5047545358" description="TIGR03067 domain-containing protein" evidence="1">
    <location>
        <begin position="25"/>
        <end position="142"/>
    </location>
</feature>
<protein>
    <recommendedName>
        <fullName evidence="4">TIGR03067 domain-containing protein</fullName>
    </recommendedName>
</protein>
<keyword evidence="3" id="KW-1185">Reference proteome</keyword>
<dbReference type="NCBIfam" id="TIGR03067">
    <property type="entry name" value="Planc_TIGR03067"/>
    <property type="match status" value="1"/>
</dbReference>
<proteinExistence type="predicted"/>
<organism evidence="2 3">
    <name type="scientific">Stieleria magnilauensis</name>
    <dbReference type="NCBI Taxonomy" id="2527963"/>
    <lineage>
        <taxon>Bacteria</taxon>
        <taxon>Pseudomonadati</taxon>
        <taxon>Planctomycetota</taxon>
        <taxon>Planctomycetia</taxon>
        <taxon>Pirellulales</taxon>
        <taxon>Pirellulaceae</taxon>
        <taxon>Stieleria</taxon>
    </lineage>
</organism>
<feature type="signal peptide" evidence="1">
    <location>
        <begin position="1"/>
        <end position="24"/>
    </location>
</feature>
<keyword evidence="1" id="KW-0732">Signal</keyword>
<name>A0ABX5XPR5_9BACT</name>
<reference evidence="2 3" key="1">
    <citation type="submission" date="2019-02" db="EMBL/GenBank/DDBJ databases">
        <title>Deep-cultivation of Planctomycetes and their phenomic and genomic characterization uncovers novel biology.</title>
        <authorList>
            <person name="Wiegand S."/>
            <person name="Jogler M."/>
            <person name="Boedeker C."/>
            <person name="Pinto D."/>
            <person name="Vollmers J."/>
            <person name="Rivas-Marin E."/>
            <person name="Kohn T."/>
            <person name="Peeters S.H."/>
            <person name="Heuer A."/>
            <person name="Rast P."/>
            <person name="Oberbeckmann S."/>
            <person name="Bunk B."/>
            <person name="Jeske O."/>
            <person name="Meyerdierks A."/>
            <person name="Storesund J.E."/>
            <person name="Kallscheuer N."/>
            <person name="Luecker S."/>
            <person name="Lage O.M."/>
            <person name="Pohl T."/>
            <person name="Merkel B.J."/>
            <person name="Hornburger P."/>
            <person name="Mueller R.-W."/>
            <person name="Bruemmer F."/>
            <person name="Labrenz M."/>
            <person name="Spormann A.M."/>
            <person name="Op den Camp H."/>
            <person name="Overmann J."/>
            <person name="Amann R."/>
            <person name="Jetten M.S.M."/>
            <person name="Mascher T."/>
            <person name="Medema M.H."/>
            <person name="Devos D.P."/>
            <person name="Kaster A.-K."/>
            <person name="Ovreas L."/>
            <person name="Rohde M."/>
            <person name="Galperin M.Y."/>
            <person name="Jogler C."/>
        </authorList>
    </citation>
    <scope>NUCLEOTIDE SEQUENCE [LARGE SCALE GENOMIC DNA]</scope>
    <source>
        <strain evidence="2 3">TBK1r</strain>
    </source>
</reference>
<sequence>MRFQLPLIVLFLIATVVFSPDARAADKNLEKLQGDWTAEIDTENGKKKATLSVDGKKIRFDGPEGKEWYEGTFEIDANAKPKRISVRIEDCPIEQLKKQIVEGIYTLEDDTWTICATAPGAPEGPSGFDDENARTIEFKKGK</sequence>
<accession>A0ABX5XPR5</accession>
<gene>
    <name evidence="2" type="ORF">TBK1r_22830</name>
</gene>
<evidence type="ECO:0000313" key="2">
    <source>
        <dbReference type="EMBL" id="QDV83345.1"/>
    </source>
</evidence>
<dbReference type="Proteomes" id="UP000318081">
    <property type="component" value="Chromosome"/>
</dbReference>
<evidence type="ECO:0008006" key="4">
    <source>
        <dbReference type="Google" id="ProtNLM"/>
    </source>
</evidence>
<dbReference type="InterPro" id="IPR017504">
    <property type="entry name" value="CHP03067_Planctomycetes"/>
</dbReference>
<dbReference type="EMBL" id="CP036432">
    <property type="protein sequence ID" value="QDV83345.1"/>
    <property type="molecule type" value="Genomic_DNA"/>
</dbReference>
<evidence type="ECO:0000313" key="3">
    <source>
        <dbReference type="Proteomes" id="UP000318081"/>
    </source>
</evidence>
<evidence type="ECO:0000256" key="1">
    <source>
        <dbReference type="SAM" id="SignalP"/>
    </source>
</evidence>
<dbReference type="RefSeq" id="WP_145210066.1">
    <property type="nucleotide sequence ID" value="NZ_CP036432.1"/>
</dbReference>